<evidence type="ECO:0000313" key="3">
    <source>
        <dbReference type="Proteomes" id="UP000265431"/>
    </source>
</evidence>
<dbReference type="OrthoDB" id="7630085at2"/>
<comment type="caution">
    <text evidence="2">The sequence shown here is derived from an EMBL/GenBank/DDBJ whole genome shotgun (WGS) entry which is preliminary data.</text>
</comment>
<organism evidence="2 3">
    <name type="scientific">Henriciella barbarensis</name>
    <dbReference type="NCBI Taxonomy" id="86342"/>
    <lineage>
        <taxon>Bacteria</taxon>
        <taxon>Pseudomonadati</taxon>
        <taxon>Pseudomonadota</taxon>
        <taxon>Alphaproteobacteria</taxon>
        <taxon>Hyphomonadales</taxon>
        <taxon>Hyphomonadaceae</taxon>
        <taxon>Henriciella</taxon>
    </lineage>
</organism>
<name>A0A399QXE4_9PROT</name>
<accession>A0A399QXE4</accession>
<sequence length="120" mass="13055">MKQRFVVIAAIAMCLPAGAEEICRSISTSWDTESGQSFNTRMWTKADEAGCKIVEHLVDGEKIEGVDCDCDLIADGYEDRIPQPASERQRGRLTDICEGPIAIEEAAPMSKPGDPIIING</sequence>
<gene>
    <name evidence="2" type="ORF">D1224_04860</name>
</gene>
<keyword evidence="1" id="KW-0732">Signal</keyword>
<evidence type="ECO:0000256" key="1">
    <source>
        <dbReference type="SAM" id="SignalP"/>
    </source>
</evidence>
<proteinExistence type="predicted"/>
<keyword evidence="3" id="KW-1185">Reference proteome</keyword>
<feature type="chain" id="PRO_5017474200" evidence="1">
    <location>
        <begin position="20"/>
        <end position="120"/>
    </location>
</feature>
<dbReference type="EMBL" id="QWGB01000005">
    <property type="protein sequence ID" value="RIJ23598.1"/>
    <property type="molecule type" value="Genomic_DNA"/>
</dbReference>
<dbReference type="RefSeq" id="WP_119378787.1">
    <property type="nucleotide sequence ID" value="NZ_QWGB01000005.1"/>
</dbReference>
<evidence type="ECO:0000313" key="2">
    <source>
        <dbReference type="EMBL" id="RIJ23598.1"/>
    </source>
</evidence>
<dbReference type="AlphaFoldDB" id="A0A399QXE4"/>
<protein>
    <submittedName>
        <fullName evidence="2">Uncharacterized protein</fullName>
    </submittedName>
</protein>
<dbReference type="Proteomes" id="UP000265431">
    <property type="component" value="Unassembled WGS sequence"/>
</dbReference>
<reference evidence="2 3" key="1">
    <citation type="submission" date="2018-08" db="EMBL/GenBank/DDBJ databases">
        <title>Henriciella mobilis sp. nov., isolated from seawater.</title>
        <authorList>
            <person name="Cheng H."/>
            <person name="Wu Y.-H."/>
            <person name="Xu X.-W."/>
            <person name="Guo L.-L."/>
        </authorList>
    </citation>
    <scope>NUCLEOTIDE SEQUENCE [LARGE SCALE GENOMIC DNA]</scope>
    <source>
        <strain evidence="2 3">CCUG66934</strain>
    </source>
</reference>
<feature type="signal peptide" evidence="1">
    <location>
        <begin position="1"/>
        <end position="19"/>
    </location>
</feature>